<dbReference type="OrthoDB" id="336240at2759"/>
<dbReference type="AlphaFoldDB" id="A0A8H4U590"/>
<dbReference type="CDD" id="cd12254">
    <property type="entry name" value="RRM_hnRNPH_ESRPs_RBM12_like"/>
    <property type="match status" value="1"/>
</dbReference>
<sequence length="813" mass="88419">MSYHSDPFAGQSGPSLPTIVQGNFSTQHPGPLVSNPPFGPPTFQPQPGPPRGSDSGYNSESASQLNPDTNSWVPSAHQAITNALQASGYANGAVDMATMGMFSAQYSEPNYDSFEPPMVPPNTPIQGMGGQAHSAVNHMANGVSAHLVNGEVSHNPANGVTPSSTGSVQHDVAHGSSPSVAIGVSHETSNVNANPRGLGSSGIANRLPHGAQLYPSQPTQSVGSRGVEQTGLVSPPHGHTSMSQPGSQHSARSGPIPGVQQFYTPVGLPQSHSHNSGLPQSVSYNSGLAMISPVSTPHHSGSSRMSESLSSPSTDHNQRLTEPRNYAPRTSGQPVNTLPPPRFNLDLQTVPSASQTTPQDPFGSPERAEPTALIPFPNLPPPAVQQAMLAAAMPVQYTDNKSNKLAELTCTFSGFPTLETAMRPEYFPFVSGPGSSKPSSAGVVRLKNIPFSTKRAEVVAFIGRNSRMLSDGEEPVHIIMDRATSKTMDAFVEFVSMEDAMRCAEKHHQFAQAGRVSRLGERPIEVELSSQATLMTELYPLARGVFWDGASPQVLPYNPNEPWANFKGFISPEEMVMLVKHVEVPHRVSQQDYPSFDSVANFVPQSPFSKECPQRPYECLISTLRKFPWFASNYITIAQRGAMYKATIKLLRLLARSVSQGDDPVNLNAQLFQRVVRTAMECKGFTTLQKDNIAYMVQINPMEQQRRYGQPLNPNSWVHQYAITRKPGAPLDVVDWYVRIIREQTTRDILVRPIHERTAIQESLKDTDDYWGYLYNEIGYVQGPQFDALSLGQCAYLELSAIERVLARALGHN</sequence>
<organism evidence="2 3">
    <name type="scientific">Fusarium sarcochroum</name>
    <dbReference type="NCBI Taxonomy" id="1208366"/>
    <lineage>
        <taxon>Eukaryota</taxon>
        <taxon>Fungi</taxon>
        <taxon>Dikarya</taxon>
        <taxon>Ascomycota</taxon>
        <taxon>Pezizomycotina</taxon>
        <taxon>Sordariomycetes</taxon>
        <taxon>Hypocreomycetidae</taxon>
        <taxon>Hypocreales</taxon>
        <taxon>Nectriaceae</taxon>
        <taxon>Fusarium</taxon>
        <taxon>Fusarium lateritium species complex</taxon>
    </lineage>
</organism>
<feature type="compositionally biased region" description="Low complexity" evidence="1">
    <location>
        <begin position="300"/>
        <end position="313"/>
    </location>
</feature>
<feature type="compositionally biased region" description="Polar residues" evidence="1">
    <location>
        <begin position="270"/>
        <end position="286"/>
    </location>
</feature>
<reference evidence="2" key="2">
    <citation type="submission" date="2020-05" db="EMBL/GenBank/DDBJ databases">
        <authorList>
            <person name="Kim H.-S."/>
            <person name="Proctor R.H."/>
            <person name="Brown D.W."/>
        </authorList>
    </citation>
    <scope>NUCLEOTIDE SEQUENCE</scope>
    <source>
        <strain evidence="2">NRRL 20472</strain>
    </source>
</reference>
<protein>
    <recommendedName>
        <fullName evidence="4">RRM domain-containing protein</fullName>
    </recommendedName>
</protein>
<dbReference type="EMBL" id="JABEXW010000152">
    <property type="protein sequence ID" value="KAF4969743.1"/>
    <property type="molecule type" value="Genomic_DNA"/>
</dbReference>
<evidence type="ECO:0000256" key="1">
    <source>
        <dbReference type="SAM" id="MobiDB-lite"/>
    </source>
</evidence>
<evidence type="ECO:0000313" key="3">
    <source>
        <dbReference type="Proteomes" id="UP000622797"/>
    </source>
</evidence>
<feature type="compositionally biased region" description="Polar residues" evidence="1">
    <location>
        <begin position="12"/>
        <end position="28"/>
    </location>
</feature>
<dbReference type="Gene3D" id="3.30.70.330">
    <property type="match status" value="1"/>
</dbReference>
<feature type="compositionally biased region" description="Polar residues" evidence="1">
    <location>
        <begin position="240"/>
        <end position="251"/>
    </location>
</feature>
<evidence type="ECO:0000313" key="2">
    <source>
        <dbReference type="EMBL" id="KAF4969743.1"/>
    </source>
</evidence>
<comment type="caution">
    <text evidence="2">The sequence shown here is derived from an EMBL/GenBank/DDBJ whole genome shotgun (WGS) entry which is preliminary data.</text>
</comment>
<keyword evidence="3" id="KW-1185">Reference proteome</keyword>
<dbReference type="InterPro" id="IPR035979">
    <property type="entry name" value="RBD_domain_sf"/>
</dbReference>
<accession>A0A8H4U590</accession>
<feature type="region of interest" description="Disordered" evidence="1">
    <location>
        <begin position="152"/>
        <end position="369"/>
    </location>
</feature>
<proteinExistence type="predicted"/>
<dbReference type="SUPFAM" id="SSF54928">
    <property type="entry name" value="RNA-binding domain, RBD"/>
    <property type="match status" value="1"/>
</dbReference>
<feature type="region of interest" description="Disordered" evidence="1">
    <location>
        <begin position="1"/>
        <end position="73"/>
    </location>
</feature>
<dbReference type="Proteomes" id="UP000622797">
    <property type="component" value="Unassembled WGS sequence"/>
</dbReference>
<feature type="compositionally biased region" description="Pro residues" evidence="1">
    <location>
        <begin position="37"/>
        <end position="50"/>
    </location>
</feature>
<dbReference type="GO" id="GO:0003676">
    <property type="term" value="F:nucleic acid binding"/>
    <property type="evidence" value="ECO:0007669"/>
    <property type="project" value="InterPro"/>
</dbReference>
<name>A0A8H4U590_9HYPO</name>
<feature type="compositionally biased region" description="Polar residues" evidence="1">
    <location>
        <begin position="346"/>
        <end position="359"/>
    </location>
</feature>
<feature type="compositionally biased region" description="Polar residues" evidence="1">
    <location>
        <begin position="55"/>
        <end position="73"/>
    </location>
</feature>
<evidence type="ECO:0008006" key="4">
    <source>
        <dbReference type="Google" id="ProtNLM"/>
    </source>
</evidence>
<feature type="compositionally biased region" description="Polar residues" evidence="1">
    <location>
        <begin position="214"/>
        <end position="223"/>
    </location>
</feature>
<reference evidence="2" key="1">
    <citation type="journal article" date="2020" name="BMC Genomics">
        <title>Correction to: Identification and distribution of gene clusters required for synthesis of sphingolipid metabolism inhibitors in diverse species of the filamentous fungus Fusarium.</title>
        <authorList>
            <person name="Kim H.S."/>
            <person name="Lohmar J.M."/>
            <person name="Busman M."/>
            <person name="Brown D.W."/>
            <person name="Naumann T.A."/>
            <person name="Divon H.H."/>
            <person name="Lysoe E."/>
            <person name="Uhlig S."/>
            <person name="Proctor R.H."/>
        </authorList>
    </citation>
    <scope>NUCLEOTIDE SEQUENCE</scope>
    <source>
        <strain evidence="2">NRRL 20472</strain>
    </source>
</reference>
<gene>
    <name evidence="2" type="ORF">FSARC_3086</name>
</gene>
<dbReference type="InterPro" id="IPR012677">
    <property type="entry name" value="Nucleotide-bd_a/b_plait_sf"/>
</dbReference>
<feature type="compositionally biased region" description="Polar residues" evidence="1">
    <location>
        <begin position="155"/>
        <end position="168"/>
    </location>
</feature>